<gene>
    <name evidence="4" type="ORF">MNEG_9658</name>
</gene>
<sequence length="126" mass="13674">MDTDKIKIYGARVKVDSMAKVAEIEAAEKGKMKEKCEKILGHGINCFVNRQLIYNYPEEIFAEAGIMSIEHADFDGIERLALVLGGEIASTFDSPSEVGAPWQGGAAKSRGCPRDALLLTTTTARP</sequence>
<dbReference type="AlphaFoldDB" id="A0A0D2MBR2"/>
<reference evidence="4 5" key="1">
    <citation type="journal article" date="2013" name="BMC Genomics">
        <title>Reconstruction of the lipid metabolism for the microalga Monoraphidium neglectum from its genome sequence reveals characteristics suitable for biofuel production.</title>
        <authorList>
            <person name="Bogen C."/>
            <person name="Al-Dilaimi A."/>
            <person name="Albersmeier A."/>
            <person name="Wichmann J."/>
            <person name="Grundmann M."/>
            <person name="Rupp O."/>
            <person name="Lauersen K.J."/>
            <person name="Blifernez-Klassen O."/>
            <person name="Kalinowski J."/>
            <person name="Goesmann A."/>
            <person name="Mussgnug J.H."/>
            <person name="Kruse O."/>
        </authorList>
    </citation>
    <scope>NUCLEOTIDE SEQUENCE [LARGE SCALE GENOMIC DNA]</scope>
    <source>
        <strain evidence="4 5">SAG 48.87</strain>
    </source>
</reference>
<name>A0A0D2MBR2_9CHLO</name>
<evidence type="ECO:0000256" key="3">
    <source>
        <dbReference type="ARBA" id="ARBA00023186"/>
    </source>
</evidence>
<proteinExistence type="predicted"/>
<evidence type="ECO:0000256" key="2">
    <source>
        <dbReference type="ARBA" id="ARBA00022840"/>
    </source>
</evidence>
<accession>A0A0D2MBR2</accession>
<dbReference type="PANTHER" id="PTHR11353">
    <property type="entry name" value="CHAPERONIN"/>
    <property type="match status" value="1"/>
</dbReference>
<dbReference type="Proteomes" id="UP000054498">
    <property type="component" value="Unassembled WGS sequence"/>
</dbReference>
<dbReference type="GO" id="GO:0140662">
    <property type="term" value="F:ATP-dependent protein folding chaperone"/>
    <property type="evidence" value="ECO:0007669"/>
    <property type="project" value="InterPro"/>
</dbReference>
<evidence type="ECO:0000256" key="1">
    <source>
        <dbReference type="ARBA" id="ARBA00022741"/>
    </source>
</evidence>
<dbReference type="GeneID" id="25742533"/>
<dbReference type="Pfam" id="PF00118">
    <property type="entry name" value="Cpn60_TCP1"/>
    <property type="match status" value="1"/>
</dbReference>
<organism evidence="4 5">
    <name type="scientific">Monoraphidium neglectum</name>
    <dbReference type="NCBI Taxonomy" id="145388"/>
    <lineage>
        <taxon>Eukaryota</taxon>
        <taxon>Viridiplantae</taxon>
        <taxon>Chlorophyta</taxon>
        <taxon>core chlorophytes</taxon>
        <taxon>Chlorophyceae</taxon>
        <taxon>CS clade</taxon>
        <taxon>Sphaeropleales</taxon>
        <taxon>Selenastraceae</taxon>
        <taxon>Monoraphidium</taxon>
    </lineage>
</organism>
<dbReference type="InterPro" id="IPR017998">
    <property type="entry name" value="Chaperone_TCP-1"/>
</dbReference>
<keyword evidence="1" id="KW-0547">Nucleotide-binding</keyword>
<dbReference type="STRING" id="145388.A0A0D2MBR2"/>
<dbReference type="OrthoDB" id="10248520at2759"/>
<evidence type="ECO:0000313" key="4">
    <source>
        <dbReference type="EMBL" id="KIY98301.1"/>
    </source>
</evidence>
<dbReference type="EMBL" id="KK102234">
    <property type="protein sequence ID" value="KIY98301.1"/>
    <property type="molecule type" value="Genomic_DNA"/>
</dbReference>
<dbReference type="KEGG" id="mng:MNEG_9658"/>
<dbReference type="InterPro" id="IPR002423">
    <property type="entry name" value="Cpn60/GroEL/TCP-1"/>
</dbReference>
<keyword evidence="5" id="KW-1185">Reference proteome</keyword>
<keyword evidence="2" id="KW-0067">ATP-binding</keyword>
<protein>
    <submittedName>
        <fullName evidence="4">T-complex protein 1 subunit beta</fullName>
    </submittedName>
</protein>
<dbReference type="GO" id="GO:0005524">
    <property type="term" value="F:ATP binding"/>
    <property type="evidence" value="ECO:0007669"/>
    <property type="project" value="UniProtKB-KW"/>
</dbReference>
<dbReference type="SUPFAM" id="SSF52029">
    <property type="entry name" value="GroEL apical domain-like"/>
    <property type="match status" value="1"/>
</dbReference>
<keyword evidence="3" id="KW-0143">Chaperone</keyword>
<dbReference type="InterPro" id="IPR027409">
    <property type="entry name" value="GroEL-like_apical_dom_sf"/>
</dbReference>
<dbReference type="RefSeq" id="XP_013897321.1">
    <property type="nucleotide sequence ID" value="XM_014041867.1"/>
</dbReference>
<evidence type="ECO:0000313" key="5">
    <source>
        <dbReference type="Proteomes" id="UP000054498"/>
    </source>
</evidence>
<dbReference type="Gene3D" id="3.50.7.10">
    <property type="entry name" value="GroEL"/>
    <property type="match status" value="1"/>
</dbReference>